<proteinExistence type="predicted"/>
<protein>
    <submittedName>
        <fullName evidence="1">Uncharacterized protein</fullName>
    </submittedName>
</protein>
<sequence length="101" mass="11642">MVWSTRIATRSWLTPSPPTFAARHPFPTFPRIISLLSSFQAQTHRRARASHRRHHAKTPISPSPTATPDSHPLCMDPDPVPRTLTRRWPGRRPMWTACLTW</sequence>
<reference evidence="1" key="2">
    <citation type="journal article" date="2020" name="Nat. Commun.">
        <title>Large-scale genome sequencing of mycorrhizal fungi provides insights into the early evolution of symbiotic traits.</title>
        <authorList>
            <person name="Miyauchi S."/>
            <person name="Kiss E."/>
            <person name="Kuo A."/>
            <person name="Drula E."/>
            <person name="Kohler A."/>
            <person name="Sanchez-Garcia M."/>
            <person name="Morin E."/>
            <person name="Andreopoulos B."/>
            <person name="Barry K.W."/>
            <person name="Bonito G."/>
            <person name="Buee M."/>
            <person name="Carver A."/>
            <person name="Chen C."/>
            <person name="Cichocki N."/>
            <person name="Clum A."/>
            <person name="Culley D."/>
            <person name="Crous P.W."/>
            <person name="Fauchery L."/>
            <person name="Girlanda M."/>
            <person name="Hayes R.D."/>
            <person name="Keri Z."/>
            <person name="LaButti K."/>
            <person name="Lipzen A."/>
            <person name="Lombard V."/>
            <person name="Magnuson J."/>
            <person name="Maillard F."/>
            <person name="Murat C."/>
            <person name="Nolan M."/>
            <person name="Ohm R.A."/>
            <person name="Pangilinan J."/>
            <person name="Pereira M.F."/>
            <person name="Perotto S."/>
            <person name="Peter M."/>
            <person name="Pfister S."/>
            <person name="Riley R."/>
            <person name="Sitrit Y."/>
            <person name="Stielow J.B."/>
            <person name="Szollosi G."/>
            <person name="Zifcakova L."/>
            <person name="Stursova M."/>
            <person name="Spatafora J.W."/>
            <person name="Tedersoo L."/>
            <person name="Vaario L.M."/>
            <person name="Yamada A."/>
            <person name="Yan M."/>
            <person name="Wang P."/>
            <person name="Xu J."/>
            <person name="Bruns T."/>
            <person name="Baldrian P."/>
            <person name="Vilgalys R."/>
            <person name="Dunand C."/>
            <person name="Henrissat B."/>
            <person name="Grigoriev I.V."/>
            <person name="Hibbett D."/>
            <person name="Nagy L.G."/>
            <person name="Martin F.M."/>
        </authorList>
    </citation>
    <scope>NUCLEOTIDE SEQUENCE</scope>
    <source>
        <strain evidence="1">P2</strain>
    </source>
</reference>
<evidence type="ECO:0000313" key="1">
    <source>
        <dbReference type="EMBL" id="KAF9643893.1"/>
    </source>
</evidence>
<dbReference type="Proteomes" id="UP000886501">
    <property type="component" value="Unassembled WGS sequence"/>
</dbReference>
<gene>
    <name evidence="1" type="ORF">BDM02DRAFT_1282127</name>
</gene>
<keyword evidence="2" id="KW-1185">Reference proteome</keyword>
<dbReference type="EMBL" id="MU118177">
    <property type="protein sequence ID" value="KAF9643893.1"/>
    <property type="molecule type" value="Genomic_DNA"/>
</dbReference>
<name>A0ACB6Z3B8_THEGA</name>
<reference evidence="1" key="1">
    <citation type="submission" date="2019-10" db="EMBL/GenBank/DDBJ databases">
        <authorList>
            <consortium name="DOE Joint Genome Institute"/>
            <person name="Kuo A."/>
            <person name="Miyauchi S."/>
            <person name="Kiss E."/>
            <person name="Drula E."/>
            <person name="Kohler A."/>
            <person name="Sanchez-Garcia M."/>
            <person name="Andreopoulos B."/>
            <person name="Barry K.W."/>
            <person name="Bonito G."/>
            <person name="Buee M."/>
            <person name="Carver A."/>
            <person name="Chen C."/>
            <person name="Cichocki N."/>
            <person name="Clum A."/>
            <person name="Culley D."/>
            <person name="Crous P.W."/>
            <person name="Fauchery L."/>
            <person name="Girlanda M."/>
            <person name="Hayes R."/>
            <person name="Keri Z."/>
            <person name="Labutti K."/>
            <person name="Lipzen A."/>
            <person name="Lombard V."/>
            <person name="Magnuson J."/>
            <person name="Maillard F."/>
            <person name="Morin E."/>
            <person name="Murat C."/>
            <person name="Nolan M."/>
            <person name="Ohm R."/>
            <person name="Pangilinan J."/>
            <person name="Pereira M."/>
            <person name="Perotto S."/>
            <person name="Peter M."/>
            <person name="Riley R."/>
            <person name="Sitrit Y."/>
            <person name="Stielow B."/>
            <person name="Szollosi G."/>
            <person name="Zifcakova L."/>
            <person name="Stursova M."/>
            <person name="Spatafora J.W."/>
            <person name="Tedersoo L."/>
            <person name="Vaario L.-M."/>
            <person name="Yamada A."/>
            <person name="Yan M."/>
            <person name="Wang P."/>
            <person name="Xu J."/>
            <person name="Bruns T."/>
            <person name="Baldrian P."/>
            <person name="Vilgalys R."/>
            <person name="Henrissat B."/>
            <person name="Grigoriev I.V."/>
            <person name="Hibbett D."/>
            <person name="Nagy L.G."/>
            <person name="Martin F.M."/>
        </authorList>
    </citation>
    <scope>NUCLEOTIDE SEQUENCE</scope>
    <source>
        <strain evidence="1">P2</strain>
    </source>
</reference>
<evidence type="ECO:0000313" key="2">
    <source>
        <dbReference type="Proteomes" id="UP000886501"/>
    </source>
</evidence>
<comment type="caution">
    <text evidence="1">The sequence shown here is derived from an EMBL/GenBank/DDBJ whole genome shotgun (WGS) entry which is preliminary data.</text>
</comment>
<accession>A0ACB6Z3B8</accession>
<organism evidence="1 2">
    <name type="scientific">Thelephora ganbajun</name>
    <name type="common">Ganba fungus</name>
    <dbReference type="NCBI Taxonomy" id="370292"/>
    <lineage>
        <taxon>Eukaryota</taxon>
        <taxon>Fungi</taxon>
        <taxon>Dikarya</taxon>
        <taxon>Basidiomycota</taxon>
        <taxon>Agaricomycotina</taxon>
        <taxon>Agaricomycetes</taxon>
        <taxon>Thelephorales</taxon>
        <taxon>Thelephoraceae</taxon>
        <taxon>Thelephora</taxon>
    </lineage>
</organism>